<evidence type="ECO:0000313" key="2">
    <source>
        <dbReference type="EMBL" id="KWZ81675.1"/>
    </source>
</evidence>
<gene>
    <name evidence="2" type="ORF">HMPREF3196_00802</name>
</gene>
<name>A0A133KQ86_BIFBI</name>
<accession>A0A133KQ86</accession>
<dbReference type="AlphaFoldDB" id="A0A133KQ86"/>
<keyword evidence="1" id="KW-0472">Membrane</keyword>
<evidence type="ECO:0000256" key="1">
    <source>
        <dbReference type="SAM" id="Phobius"/>
    </source>
</evidence>
<organism evidence="2 3">
    <name type="scientific">Bifidobacterium bifidum</name>
    <dbReference type="NCBI Taxonomy" id="1681"/>
    <lineage>
        <taxon>Bacteria</taxon>
        <taxon>Bacillati</taxon>
        <taxon>Actinomycetota</taxon>
        <taxon>Actinomycetes</taxon>
        <taxon>Bifidobacteriales</taxon>
        <taxon>Bifidobacteriaceae</taxon>
        <taxon>Bifidobacterium</taxon>
    </lineage>
</organism>
<keyword evidence="1" id="KW-1133">Transmembrane helix</keyword>
<proteinExistence type="predicted"/>
<dbReference type="EMBL" id="LRPO01000024">
    <property type="protein sequence ID" value="KWZ81675.1"/>
    <property type="molecule type" value="Genomic_DNA"/>
</dbReference>
<keyword evidence="1" id="KW-0812">Transmembrane</keyword>
<comment type="caution">
    <text evidence="2">The sequence shown here is derived from an EMBL/GenBank/DDBJ whole genome shotgun (WGS) entry which is preliminary data.</text>
</comment>
<feature type="transmembrane region" description="Helical" evidence="1">
    <location>
        <begin position="156"/>
        <end position="179"/>
    </location>
</feature>
<reference evidence="2 3" key="1">
    <citation type="submission" date="2016-01" db="EMBL/GenBank/DDBJ databases">
        <authorList>
            <person name="Oliw E.H."/>
        </authorList>
    </citation>
    <scope>NUCLEOTIDE SEQUENCE [LARGE SCALE GENOMIC DNA]</scope>
    <source>
        <strain evidence="2 3">MJR8628B</strain>
    </source>
</reference>
<dbReference type="PATRIC" id="fig|1681.53.peg.790"/>
<dbReference type="Proteomes" id="UP000070092">
    <property type="component" value="Unassembled WGS sequence"/>
</dbReference>
<sequence length="187" mass="20907">MTAATQQAGSPDNEPVRVNHTVRNIVIALIVVAVMSAGRVVERGDVCNVFAAPQQAVTKRFIDTVSGSAIGSITYEFSGDDALVRDFLGGAVTFQRCHRLRHGGGPHRLRGRHRRSRIGCRPRQTRRRRDESLVPCVRHRRPPDRLDGYQKFDQTVIWTAVIIMIVLVQIVQGIANAIAKRILKLQR</sequence>
<protein>
    <submittedName>
        <fullName evidence="2">Uncharacterized protein</fullName>
    </submittedName>
</protein>
<dbReference type="RefSeq" id="WP_053825107.1">
    <property type="nucleotide sequence ID" value="NZ_CP010412.1"/>
</dbReference>
<evidence type="ECO:0000313" key="3">
    <source>
        <dbReference type="Proteomes" id="UP000070092"/>
    </source>
</evidence>